<feature type="signal peptide" evidence="1">
    <location>
        <begin position="1"/>
        <end position="22"/>
    </location>
</feature>
<reference evidence="2" key="1">
    <citation type="submission" date="2022-07" db="EMBL/GenBank/DDBJ databases">
        <title>Enhanced cultured diversity of the mouse gut microbiota enables custom-made synthetic communities.</title>
        <authorList>
            <person name="Afrizal A."/>
        </authorList>
    </citation>
    <scope>NUCLEOTIDE SEQUENCE</scope>
    <source>
        <strain evidence="2">DSM 28593</strain>
    </source>
</reference>
<dbReference type="AlphaFoldDB" id="A0AAE3HE43"/>
<gene>
    <name evidence="2" type="ORF">NSA47_02125</name>
</gene>
<evidence type="ECO:0000256" key="1">
    <source>
        <dbReference type="SAM" id="SignalP"/>
    </source>
</evidence>
<dbReference type="Pfam" id="PF16868">
    <property type="entry name" value="NMT1_3"/>
    <property type="match status" value="1"/>
</dbReference>
<dbReference type="EMBL" id="JANKAS010000001">
    <property type="protein sequence ID" value="MCR1897785.1"/>
    <property type="molecule type" value="Genomic_DNA"/>
</dbReference>
<protein>
    <submittedName>
        <fullName evidence="2">TAXI family TRAP transporter solute-binding subunit</fullName>
    </submittedName>
</protein>
<dbReference type="Proteomes" id="UP001205748">
    <property type="component" value="Unassembled WGS sequence"/>
</dbReference>
<dbReference type="PANTHER" id="PTHR42941">
    <property type="entry name" value="SLL1037 PROTEIN"/>
    <property type="match status" value="1"/>
</dbReference>
<organism evidence="2 3">
    <name type="scientific">Irregularibacter muris</name>
    <dbReference type="NCBI Taxonomy" id="1796619"/>
    <lineage>
        <taxon>Bacteria</taxon>
        <taxon>Bacillati</taxon>
        <taxon>Bacillota</taxon>
        <taxon>Clostridia</taxon>
        <taxon>Eubacteriales</taxon>
        <taxon>Eubacteriaceae</taxon>
        <taxon>Irregularibacter</taxon>
    </lineage>
</organism>
<name>A0AAE3HE43_9FIRM</name>
<sequence>MKKMKFVTLLLCLALIISFAMGCSGGDSTPGSNEGGAGSPVFLSLATGGTSGTYFPLGGALANIITNNVDNVKAQAEATGASVENATLIQKKESDLALIQNDIAFYAATGTVLQKFIDEGQYDNLKGLAILYPEVIQLVAAKDSGITSVTDLAGKKVAVGAPGSGTEANAKQILEAYGLSFDDLGKIDPLSFAEAAEQLKNKQIDAAFVTAGIPTAAITEVSTVTDIVIVPIETDKIKTLQEEYPFYTEVTIPGGSYKGQDEDITTAAVMAMLAVRGDLDEDVVFNITKSIFEHTDELGSVHEKGKLIKVEDANTGMSIDLHPGALKYYQEKGVK</sequence>
<dbReference type="PROSITE" id="PS51257">
    <property type="entry name" value="PROKAR_LIPOPROTEIN"/>
    <property type="match status" value="1"/>
</dbReference>
<proteinExistence type="predicted"/>
<accession>A0AAE3HE43</accession>
<dbReference type="PANTHER" id="PTHR42941:SF1">
    <property type="entry name" value="SLL1037 PROTEIN"/>
    <property type="match status" value="1"/>
</dbReference>
<evidence type="ECO:0000313" key="2">
    <source>
        <dbReference type="EMBL" id="MCR1897785.1"/>
    </source>
</evidence>
<evidence type="ECO:0000313" key="3">
    <source>
        <dbReference type="Proteomes" id="UP001205748"/>
    </source>
</evidence>
<dbReference type="InterPro" id="IPR011852">
    <property type="entry name" value="TRAP_TAXI"/>
</dbReference>
<keyword evidence="3" id="KW-1185">Reference proteome</keyword>
<dbReference type="CDD" id="cd13567">
    <property type="entry name" value="PBP2_TtGluBP"/>
    <property type="match status" value="1"/>
</dbReference>
<dbReference type="RefSeq" id="WP_257529208.1">
    <property type="nucleotide sequence ID" value="NZ_JANKAS010000001.1"/>
</dbReference>
<feature type="chain" id="PRO_5042194035" evidence="1">
    <location>
        <begin position="23"/>
        <end position="335"/>
    </location>
</feature>
<dbReference type="NCBIfam" id="TIGR02122">
    <property type="entry name" value="TRAP_TAXI"/>
    <property type="match status" value="1"/>
</dbReference>
<keyword evidence="1" id="KW-0732">Signal</keyword>
<dbReference type="SUPFAM" id="SSF53850">
    <property type="entry name" value="Periplasmic binding protein-like II"/>
    <property type="match status" value="1"/>
</dbReference>
<comment type="caution">
    <text evidence="2">The sequence shown here is derived from an EMBL/GenBank/DDBJ whole genome shotgun (WGS) entry which is preliminary data.</text>
</comment>
<dbReference type="Gene3D" id="3.40.190.10">
    <property type="entry name" value="Periplasmic binding protein-like II"/>
    <property type="match status" value="2"/>
</dbReference>